<dbReference type="EMBL" id="JASBWS010000035">
    <property type="protein sequence ID" value="KAJ9107958.1"/>
    <property type="molecule type" value="Genomic_DNA"/>
</dbReference>
<comment type="caution">
    <text evidence="1">The sequence shown here is derived from an EMBL/GenBank/DDBJ whole genome shotgun (WGS) entry which is preliminary data.</text>
</comment>
<keyword evidence="2" id="KW-1185">Reference proteome</keyword>
<sequence length="251" mass="27453">MSTHQPGLPQGTILDPLGKPVQVCIPWQTWRTLLRHADAPSTPATRKPTPVRTTAPATENKQGKTRLPPGVVLDENGKPCKVCNSWQTWAKVTKKPRTSTRPPASSTTPIGSSIGAAVAAVTGTTETTTNETGEPKRPDDCPPDVNTLGRATWTFLHTTAAYYPPTATPAQQSSMRALIHAVGEFYPCTWCAKDFRDRIAEHAPDVSGRAGLSTWMCERHNEVNKRLGKEVFDCARVMERWKDGPADVRCD</sequence>
<dbReference type="Proteomes" id="UP001230649">
    <property type="component" value="Unassembled WGS sequence"/>
</dbReference>
<proteinExistence type="predicted"/>
<evidence type="ECO:0000313" key="2">
    <source>
        <dbReference type="Proteomes" id="UP001230649"/>
    </source>
</evidence>
<protein>
    <submittedName>
        <fullName evidence="1">Uncharacterized protein</fullName>
    </submittedName>
</protein>
<gene>
    <name evidence="1" type="ORF">QFC20_003643</name>
</gene>
<reference evidence="1" key="1">
    <citation type="submission" date="2023-04" db="EMBL/GenBank/DDBJ databases">
        <title>Draft Genome sequencing of Naganishia species isolated from polar environments using Oxford Nanopore Technology.</title>
        <authorList>
            <person name="Leo P."/>
            <person name="Venkateswaran K."/>
        </authorList>
    </citation>
    <scope>NUCLEOTIDE SEQUENCE</scope>
    <source>
        <strain evidence="1">MNA-CCFEE 5262</strain>
    </source>
</reference>
<accession>A0ACC2W965</accession>
<name>A0ACC2W965_9TREE</name>
<evidence type="ECO:0000313" key="1">
    <source>
        <dbReference type="EMBL" id="KAJ9107958.1"/>
    </source>
</evidence>
<organism evidence="1 2">
    <name type="scientific">Naganishia adeliensis</name>
    <dbReference type="NCBI Taxonomy" id="92952"/>
    <lineage>
        <taxon>Eukaryota</taxon>
        <taxon>Fungi</taxon>
        <taxon>Dikarya</taxon>
        <taxon>Basidiomycota</taxon>
        <taxon>Agaricomycotina</taxon>
        <taxon>Tremellomycetes</taxon>
        <taxon>Filobasidiales</taxon>
        <taxon>Filobasidiaceae</taxon>
        <taxon>Naganishia</taxon>
    </lineage>
</organism>